<evidence type="ECO:0000313" key="7">
    <source>
        <dbReference type="Proteomes" id="UP000050424"/>
    </source>
</evidence>
<feature type="repeat" description="ANK" evidence="2">
    <location>
        <begin position="872"/>
        <end position="904"/>
    </location>
</feature>
<dbReference type="EMBL" id="LKCW01000137">
    <property type="protein sequence ID" value="KPM38322.1"/>
    <property type="molecule type" value="Genomic_DNA"/>
</dbReference>
<protein>
    <submittedName>
        <fullName evidence="6">Uncharacterized protein</fullName>
    </submittedName>
</protein>
<dbReference type="Pfam" id="PF12796">
    <property type="entry name" value="Ank_2"/>
    <property type="match status" value="2"/>
</dbReference>
<evidence type="ECO:0000313" key="6">
    <source>
        <dbReference type="EMBL" id="KPM38322.1"/>
    </source>
</evidence>
<comment type="caution">
    <text evidence="6">The sequence shown here is derived from an EMBL/GenBank/DDBJ whole genome shotgun (WGS) entry which is preliminary data.</text>
</comment>
<dbReference type="Gene3D" id="1.25.40.20">
    <property type="entry name" value="Ankyrin repeat-containing domain"/>
    <property type="match status" value="2"/>
</dbReference>
<keyword evidence="7" id="KW-1185">Reference proteome</keyword>
<evidence type="ECO:0000256" key="1">
    <source>
        <dbReference type="ARBA" id="ARBA00022737"/>
    </source>
</evidence>
<gene>
    <name evidence="6" type="ORF">AK830_g8241</name>
</gene>
<dbReference type="STRING" id="78410.A0A0P7AUY2"/>
<feature type="domain" description="NACHT-NTPase and P-loop NTPases N-terminal" evidence="3">
    <location>
        <begin position="7"/>
        <end position="135"/>
    </location>
</feature>
<dbReference type="OrthoDB" id="194358at2759"/>
<dbReference type="Pfam" id="PF17107">
    <property type="entry name" value="SesA"/>
    <property type="match status" value="1"/>
</dbReference>
<dbReference type="InterPro" id="IPR002110">
    <property type="entry name" value="Ankyrin_rpt"/>
</dbReference>
<dbReference type="PANTHER" id="PTHR10039:SF5">
    <property type="entry name" value="NACHT DOMAIN-CONTAINING PROTEIN"/>
    <property type="match status" value="1"/>
</dbReference>
<dbReference type="InterPro" id="IPR027417">
    <property type="entry name" value="P-loop_NTPase"/>
</dbReference>
<organism evidence="6 7">
    <name type="scientific">Neonectria ditissima</name>
    <dbReference type="NCBI Taxonomy" id="78410"/>
    <lineage>
        <taxon>Eukaryota</taxon>
        <taxon>Fungi</taxon>
        <taxon>Dikarya</taxon>
        <taxon>Ascomycota</taxon>
        <taxon>Pezizomycotina</taxon>
        <taxon>Sordariomycetes</taxon>
        <taxon>Hypocreomycetidae</taxon>
        <taxon>Hypocreales</taxon>
        <taxon>Nectriaceae</taxon>
        <taxon>Neonectria</taxon>
    </lineage>
</organism>
<dbReference type="Pfam" id="PF24883">
    <property type="entry name" value="NPHP3_N"/>
    <property type="match status" value="1"/>
</dbReference>
<accession>A0A0P7AUY2</accession>
<dbReference type="InterPro" id="IPR031352">
    <property type="entry name" value="SesA"/>
</dbReference>
<evidence type="ECO:0000259" key="3">
    <source>
        <dbReference type="Pfam" id="PF17107"/>
    </source>
</evidence>
<name>A0A0P7AUY2_9HYPO</name>
<feature type="repeat" description="ANK" evidence="2">
    <location>
        <begin position="840"/>
        <end position="872"/>
    </location>
</feature>
<sequence>MDPVSAIASVIGIIGGIAKTYEIIDKIVGLPKAFDEVKKDLPLVQSILNDAQESLSGSELPAEQSQAIMAVIKPCSDKAKELQRIFDEVKAKFREDEDAKDWAVVRGVYRKAVRGIKAYRVEALMDEILKGLKKLALGQVFSSTIRKGLKAIETAIEELAKVEPSLADSEFDGPGTIHASQNVEHGATGQQNNSQGNNNTFNSGKYVTSGTGHTFNFVEYGSAMTKEEIIGSLFKVTYEDRKDRNEERVDGTCQWFINHQFFRAWQEKNGSAFLWVSADPGCGKSVLAKYLIDDVLPSACSPQSLICYFFFKEDFEDQRSPENALCCILHQIFFQRPDLLSAKIFKEFEQKKEEVFNSFSSLWGILLDVSLQLDSGQVVCVLDALDECNDSGRSVLAKALTELYRSEASRHNVKFLVTSRPYWNIRSGFQDLKSQHPSIHLNGDEDEAIASQISQEINMVIEFKTKRLCSNGSITQNESKLIQNKLLDPLLPNRTYLWVYLVFGEIQHGLRLTRNDLEQTISNLPNSVSQAYEKILSKARDVPRTRKLIHIVLAARQPLSLHQMAVAMAIDAQCRSYDELESELEPESRFREVIREMCGLLVVVRHSKIYFLHQTAREFLIGTVTSEPSSSTGLWQQSFAPMESHCILADACISVLLASGFSATKRYQYGIFQLYAEWYWPIHFREADIKMRDAISRALPLLTEAVMPFTRRFIATKEKVVRFTWTFSPLTVASYMGLVLLVEQILQTEKGFRPTRNGRSIKTALYLACQEGHVRVVELLLKPVSRLEVWTRKISLWPTFLTDKNPCGESPLMAAARGGHIACMKLLLGHGAKVDYGGIEGLTPLVSAAESGGQAAVQFLLDNGAKVNIDKQVLTALMGAASTGQEAIVRLLLQWGANADLQNKNGGTALIIAAWYGHEAVVRLLLEAGANVDLENDGALIKAVLEER</sequence>
<dbReference type="AlphaFoldDB" id="A0A0P7AUY2"/>
<evidence type="ECO:0000256" key="2">
    <source>
        <dbReference type="PROSITE-ProRule" id="PRU00023"/>
    </source>
</evidence>
<dbReference type="InterPro" id="IPR036770">
    <property type="entry name" value="Ankyrin_rpt-contain_sf"/>
</dbReference>
<dbReference type="Pfam" id="PF00023">
    <property type="entry name" value="Ank"/>
    <property type="match status" value="1"/>
</dbReference>
<dbReference type="SUPFAM" id="SSF48403">
    <property type="entry name" value="Ankyrin repeat"/>
    <property type="match status" value="1"/>
</dbReference>
<evidence type="ECO:0000259" key="4">
    <source>
        <dbReference type="Pfam" id="PF22939"/>
    </source>
</evidence>
<evidence type="ECO:0000259" key="5">
    <source>
        <dbReference type="Pfam" id="PF24883"/>
    </source>
</evidence>
<reference evidence="6 7" key="1">
    <citation type="submission" date="2015-09" db="EMBL/GenBank/DDBJ databases">
        <title>Draft genome of a European isolate of the apple canker pathogen Neonectria ditissima.</title>
        <authorList>
            <person name="Gomez-Cortecero A."/>
            <person name="Harrison R.J."/>
            <person name="Armitage A.D."/>
        </authorList>
    </citation>
    <scope>NUCLEOTIDE SEQUENCE [LARGE SCALE GENOMIC DNA]</scope>
    <source>
        <strain evidence="6 7">R09/05</strain>
    </source>
</reference>
<keyword evidence="2" id="KW-0040">ANK repeat</keyword>
<dbReference type="PROSITE" id="PS50088">
    <property type="entry name" value="ANK_REPEAT"/>
    <property type="match status" value="4"/>
</dbReference>
<feature type="repeat" description="ANK" evidence="2">
    <location>
        <begin position="807"/>
        <end position="835"/>
    </location>
</feature>
<proteinExistence type="predicted"/>
<dbReference type="Gene3D" id="3.40.50.300">
    <property type="entry name" value="P-loop containing nucleotide triphosphate hydrolases"/>
    <property type="match status" value="1"/>
</dbReference>
<dbReference type="PROSITE" id="PS50297">
    <property type="entry name" value="ANK_REP_REGION"/>
    <property type="match status" value="4"/>
</dbReference>
<keyword evidence="1" id="KW-0677">Repeat</keyword>
<dbReference type="PANTHER" id="PTHR10039">
    <property type="entry name" value="AMELOGENIN"/>
    <property type="match status" value="1"/>
</dbReference>
<feature type="repeat" description="ANK" evidence="2">
    <location>
        <begin position="905"/>
        <end position="937"/>
    </location>
</feature>
<feature type="domain" description="GPI inositol-deacylase winged helix" evidence="4">
    <location>
        <begin position="543"/>
        <end position="621"/>
    </location>
</feature>
<feature type="domain" description="Nephrocystin 3-like N-terminal" evidence="5">
    <location>
        <begin position="251"/>
        <end position="420"/>
    </location>
</feature>
<dbReference type="InterPro" id="IPR054471">
    <property type="entry name" value="GPIID_WHD"/>
</dbReference>
<dbReference type="SUPFAM" id="SSF52540">
    <property type="entry name" value="P-loop containing nucleoside triphosphate hydrolases"/>
    <property type="match status" value="1"/>
</dbReference>
<dbReference type="SMART" id="SM00248">
    <property type="entry name" value="ANK"/>
    <property type="match status" value="5"/>
</dbReference>
<dbReference type="Proteomes" id="UP000050424">
    <property type="component" value="Unassembled WGS sequence"/>
</dbReference>
<dbReference type="Pfam" id="PF22939">
    <property type="entry name" value="WHD_GPIID"/>
    <property type="match status" value="1"/>
</dbReference>
<dbReference type="InterPro" id="IPR056884">
    <property type="entry name" value="NPHP3-like_N"/>
</dbReference>